<dbReference type="InterPro" id="IPR016193">
    <property type="entry name" value="Cytidine_deaminase-like"/>
</dbReference>
<dbReference type="Gene3D" id="3.40.140.10">
    <property type="entry name" value="Cytidine Deaminase, domain 2"/>
    <property type="match status" value="1"/>
</dbReference>
<protein>
    <recommendedName>
        <fullName evidence="6">ComE operon protein 2</fullName>
    </recommendedName>
</protein>
<dbReference type="PROSITE" id="PS51747">
    <property type="entry name" value="CYT_DCMP_DEAMINASES_2"/>
    <property type="match status" value="1"/>
</dbReference>
<dbReference type="InterPro" id="IPR016192">
    <property type="entry name" value="APOBEC/CMP_deaminase_Zn-bd"/>
</dbReference>
<reference evidence="8 10" key="1">
    <citation type="journal article" date="2015" name="Int. J. Syst. Evol. Microbiol.">
        <title>Bacillus glycinifermentans sp. nov., isolated from fermented soybean paste.</title>
        <authorList>
            <person name="Kim S.J."/>
            <person name="Dunlap C.A."/>
            <person name="Kwon S.W."/>
            <person name="Rooney A.P."/>
        </authorList>
    </citation>
    <scope>NUCLEOTIDE SEQUENCE [LARGE SCALE GENOMIC DNA]</scope>
    <source>
        <strain evidence="8 10">GO-13</strain>
    </source>
</reference>
<evidence type="ECO:0000313" key="11">
    <source>
        <dbReference type="Proteomes" id="UP001341297"/>
    </source>
</evidence>
<dbReference type="EMBL" id="JARRTL010000008">
    <property type="protein sequence ID" value="MEC0485009.1"/>
    <property type="molecule type" value="Genomic_DNA"/>
</dbReference>
<sequence>MERISWDQYFMAQSHLLALRSTCTRLAVGATIVRDKRIIAGGYNGSIAGGVHCADEGCYVIDGHCVRTIHAEMNAILQCAKFGVPTEGAEIYVTHFPCIQCCKSIIQSGIKTIYYAKDYKNHPYAVELFEQASVRVEQVELDEMIIDLKNQEKLSFVADLIQKLSEAGLEETEIKKIHEQANKLFTSYV</sequence>
<evidence type="ECO:0000256" key="5">
    <source>
        <dbReference type="ARBA" id="ARBA00022833"/>
    </source>
</evidence>
<dbReference type="GO" id="GO:0005737">
    <property type="term" value="C:cytoplasm"/>
    <property type="evidence" value="ECO:0007669"/>
    <property type="project" value="TreeGrafter"/>
</dbReference>
<keyword evidence="11" id="KW-1185">Reference proteome</keyword>
<dbReference type="PATRIC" id="fig|1664069.3.peg.3173"/>
<dbReference type="InterPro" id="IPR015517">
    <property type="entry name" value="dCMP_deaminase-rel"/>
</dbReference>
<dbReference type="Proteomes" id="UP001341297">
    <property type="component" value="Unassembled WGS sequence"/>
</dbReference>
<dbReference type="Proteomes" id="UP000036168">
    <property type="component" value="Unassembled WGS sequence"/>
</dbReference>
<evidence type="ECO:0000313" key="9">
    <source>
        <dbReference type="EMBL" id="MEC0485009.1"/>
    </source>
</evidence>
<gene>
    <name evidence="8" type="ORF">AB447_211935</name>
    <name evidence="9" type="ORF">P8828_09115</name>
</gene>
<proteinExistence type="inferred from homology"/>
<evidence type="ECO:0000256" key="1">
    <source>
        <dbReference type="ARBA" id="ARBA00001947"/>
    </source>
</evidence>
<evidence type="ECO:0000259" key="7">
    <source>
        <dbReference type="PROSITE" id="PS51747"/>
    </source>
</evidence>
<dbReference type="SUPFAM" id="SSF53927">
    <property type="entry name" value="Cytidine deaminase-like"/>
    <property type="match status" value="1"/>
</dbReference>
<dbReference type="GO" id="GO:0008270">
    <property type="term" value="F:zinc ion binding"/>
    <property type="evidence" value="ECO:0007669"/>
    <property type="project" value="InterPro"/>
</dbReference>
<reference evidence="8" key="2">
    <citation type="submission" date="2015-10" db="EMBL/GenBank/DDBJ databases">
        <authorList>
            <person name="Gilbert D.G."/>
        </authorList>
    </citation>
    <scope>NUCLEOTIDE SEQUENCE</scope>
    <source>
        <strain evidence="8">GO-13</strain>
    </source>
</reference>
<dbReference type="CDD" id="cd01286">
    <property type="entry name" value="deoxycytidylate_deaminase"/>
    <property type="match status" value="1"/>
</dbReference>
<evidence type="ECO:0000313" key="10">
    <source>
        <dbReference type="Proteomes" id="UP000036168"/>
    </source>
</evidence>
<name>A0A0J6HIF5_9BACI</name>
<dbReference type="GO" id="GO:0004132">
    <property type="term" value="F:dCMP deaminase activity"/>
    <property type="evidence" value="ECO:0007669"/>
    <property type="project" value="TreeGrafter"/>
</dbReference>
<dbReference type="PROSITE" id="PS00903">
    <property type="entry name" value="CYT_DCMP_DEAMINASES_1"/>
    <property type="match status" value="1"/>
</dbReference>
<evidence type="ECO:0000256" key="3">
    <source>
        <dbReference type="ARBA" id="ARBA00022723"/>
    </source>
</evidence>
<dbReference type="NCBIfam" id="TIGR02571">
    <property type="entry name" value="ComEB"/>
    <property type="match status" value="1"/>
</dbReference>
<keyword evidence="4" id="KW-0378">Hydrolase</keyword>
<dbReference type="Pfam" id="PF00383">
    <property type="entry name" value="dCMP_cyt_deam_1"/>
    <property type="match status" value="1"/>
</dbReference>
<dbReference type="STRING" id="1664069.BGLY_3019"/>
<dbReference type="RefSeq" id="WP_048355470.1">
    <property type="nucleotide sequence ID" value="NZ_CP023481.1"/>
</dbReference>
<keyword evidence="5" id="KW-0862">Zinc</keyword>
<accession>A0A0J6E279</accession>
<keyword evidence="3" id="KW-0479">Metal-binding</keyword>
<dbReference type="InterPro" id="IPR002125">
    <property type="entry name" value="CMP_dCMP_dom"/>
</dbReference>
<organism evidence="8 10">
    <name type="scientific">Bacillus glycinifermentans</name>
    <dbReference type="NCBI Taxonomy" id="1664069"/>
    <lineage>
        <taxon>Bacteria</taxon>
        <taxon>Bacillati</taxon>
        <taxon>Bacillota</taxon>
        <taxon>Bacilli</taxon>
        <taxon>Bacillales</taxon>
        <taxon>Bacillaceae</taxon>
        <taxon>Bacillus</taxon>
    </lineage>
</organism>
<comment type="caution">
    <text evidence="8">The sequence shown here is derived from an EMBL/GenBank/DDBJ whole genome shotgun (WGS) entry which is preliminary data.</text>
</comment>
<dbReference type="OrthoDB" id="9788517at2"/>
<dbReference type="InterPro" id="IPR013404">
    <property type="entry name" value="Competence_ComEB"/>
</dbReference>
<dbReference type="InterPro" id="IPR035105">
    <property type="entry name" value="Deoxycytidylate_deaminase_dom"/>
</dbReference>
<dbReference type="EMBL" id="LECW02000004">
    <property type="protein sequence ID" value="KRT95214.1"/>
    <property type="molecule type" value="Genomic_DNA"/>
</dbReference>
<accession>A0A0J6HIF5</accession>
<reference evidence="9 11" key="3">
    <citation type="submission" date="2023-03" db="EMBL/GenBank/DDBJ databases">
        <title>Agriculturally important microbes genome sequencing.</title>
        <authorList>
            <person name="Dunlap C."/>
        </authorList>
    </citation>
    <scope>NUCLEOTIDE SEQUENCE [LARGE SCALE GENOMIC DNA]</scope>
    <source>
        <strain evidence="9 11">CBP-3203</strain>
    </source>
</reference>
<evidence type="ECO:0000256" key="4">
    <source>
        <dbReference type="ARBA" id="ARBA00022801"/>
    </source>
</evidence>
<dbReference type="PANTHER" id="PTHR11086">
    <property type="entry name" value="DEOXYCYTIDYLATE DEAMINASE-RELATED"/>
    <property type="match status" value="1"/>
</dbReference>
<evidence type="ECO:0000313" key="8">
    <source>
        <dbReference type="EMBL" id="KRT95214.1"/>
    </source>
</evidence>
<evidence type="ECO:0000256" key="2">
    <source>
        <dbReference type="ARBA" id="ARBA00006576"/>
    </source>
</evidence>
<dbReference type="PANTHER" id="PTHR11086:SF18">
    <property type="entry name" value="DEOXYCYTIDYLATE DEAMINASE"/>
    <property type="match status" value="1"/>
</dbReference>
<comment type="cofactor">
    <cofactor evidence="1">
        <name>Zn(2+)</name>
        <dbReference type="ChEBI" id="CHEBI:29105"/>
    </cofactor>
</comment>
<comment type="similarity">
    <text evidence="2">Belongs to the cytidine and deoxycytidylate deaminase family.</text>
</comment>
<feature type="domain" description="CMP/dCMP-type deaminase" evidence="7">
    <location>
        <begin position="5"/>
        <end position="137"/>
    </location>
</feature>
<dbReference type="AlphaFoldDB" id="A0A0J6HIF5"/>
<evidence type="ECO:0000256" key="6">
    <source>
        <dbReference type="NCBIfam" id="TIGR02571"/>
    </source>
</evidence>